<feature type="compositionally biased region" description="Polar residues" evidence="1">
    <location>
        <begin position="46"/>
        <end position="56"/>
    </location>
</feature>
<dbReference type="AlphaFoldDB" id="A0A6P7GT80"/>
<feature type="region of interest" description="Disordered" evidence="1">
    <location>
        <begin position="78"/>
        <end position="140"/>
    </location>
</feature>
<proteinExistence type="predicted"/>
<name>A0A6P7GT80_DIAVI</name>
<feature type="region of interest" description="Disordered" evidence="1">
    <location>
        <begin position="19"/>
        <end position="56"/>
    </location>
</feature>
<gene>
    <name evidence="2" type="primary">LOC114340478</name>
</gene>
<dbReference type="RefSeq" id="XP_028147025.1">
    <property type="nucleotide sequence ID" value="XM_028291224.1"/>
</dbReference>
<feature type="compositionally biased region" description="Polar residues" evidence="1">
    <location>
        <begin position="19"/>
        <end position="37"/>
    </location>
</feature>
<evidence type="ECO:0000256" key="1">
    <source>
        <dbReference type="SAM" id="MobiDB-lite"/>
    </source>
</evidence>
<reference evidence="2" key="1">
    <citation type="submission" date="2025-08" db="UniProtKB">
        <authorList>
            <consortium name="RefSeq"/>
        </authorList>
    </citation>
    <scope>IDENTIFICATION</scope>
    <source>
        <tissue evidence="2">Whole insect</tissue>
    </source>
</reference>
<evidence type="ECO:0000313" key="2">
    <source>
        <dbReference type="RefSeq" id="XP_028147025.1"/>
    </source>
</evidence>
<sequence length="152" mass="16956">MFAPSKTTDISDGIAAEMVNNNNYDPENSGVTLNEENSFAEDPVQEQASTSTVVQATPKKISTTMELIEELSPIPVVTQSQKRKRTNKSAHGAINTTPNLEEARKIQREKEEIEQRKAAKKARKDLKLDDAPEDIEPFLQHDDEDAACIYLL</sequence>
<dbReference type="InParanoid" id="A0A6P7GT80"/>
<feature type="compositionally biased region" description="Acidic residues" evidence="1">
    <location>
        <begin position="131"/>
        <end position="140"/>
    </location>
</feature>
<feature type="compositionally biased region" description="Basic and acidic residues" evidence="1">
    <location>
        <begin position="101"/>
        <end position="117"/>
    </location>
</feature>
<protein>
    <submittedName>
        <fullName evidence="2">Uncharacterized protein LOC114340478</fullName>
    </submittedName>
</protein>
<organism evidence="2">
    <name type="scientific">Diabrotica virgifera virgifera</name>
    <name type="common">western corn rootworm</name>
    <dbReference type="NCBI Taxonomy" id="50390"/>
    <lineage>
        <taxon>Eukaryota</taxon>
        <taxon>Metazoa</taxon>
        <taxon>Ecdysozoa</taxon>
        <taxon>Arthropoda</taxon>
        <taxon>Hexapoda</taxon>
        <taxon>Insecta</taxon>
        <taxon>Pterygota</taxon>
        <taxon>Neoptera</taxon>
        <taxon>Endopterygota</taxon>
        <taxon>Coleoptera</taxon>
        <taxon>Polyphaga</taxon>
        <taxon>Cucujiformia</taxon>
        <taxon>Chrysomeloidea</taxon>
        <taxon>Chrysomelidae</taxon>
        <taxon>Galerucinae</taxon>
        <taxon>Diabroticina</taxon>
        <taxon>Diabroticites</taxon>
        <taxon>Diabrotica</taxon>
    </lineage>
</organism>
<accession>A0A6P7GT80</accession>